<dbReference type="FunFam" id="3.30.160.60:FF:000446">
    <property type="entry name" value="Zinc finger protein"/>
    <property type="match status" value="1"/>
</dbReference>
<sequence>MPKDLRPFFAAMMGVQRHLLNILKSKGPEEAAAYASYLTGLSDCDSQTTTQLALPNLTDEDDPAAFLSLFERAALSVHLPEQQWAPALASLLTGDALAGCEEARCIGDGHLTFEDLKAVVLNRTRLAEESCRVRFRSQQGCGQVHGVRTLAQELFQEASGWLKPHSRSGWEVMTCVVMEQFIALLPEFTSIWVQAVRPADLDEAVKLAETHLLLSVDTSVGKVGGETSDVVTSEMVHSSTEINCPPLPQRIPSERASLTMPQASPMKTDDVESFTLCGEPKTEGLSTPDTVHVVQSPTAVDGLLHTSPFLSHHSHILSSSPVSEELQPRHGGHNAGSDTSSESKLSHGEPGGNTSDQWEQQSPELGHLGEEGKGGYVCGKCGKSFLSFQSLHKHQRIHSNHRPFLCADCGFASRTSTGLKRHLVVHSGNRLFPCPDCSESFTYAKRLIHHRTVHANLRPHHCPMCQKSFCLKKALKKHERTHQ</sequence>
<feature type="region of interest" description="Disordered" evidence="11">
    <location>
        <begin position="315"/>
        <end position="360"/>
    </location>
</feature>
<dbReference type="SUPFAM" id="SSF57667">
    <property type="entry name" value="beta-beta-alpha zinc fingers"/>
    <property type="match status" value="2"/>
</dbReference>
<dbReference type="PANTHER" id="PTHR24381">
    <property type="entry name" value="ZINC FINGER PROTEIN"/>
    <property type="match status" value="1"/>
</dbReference>
<dbReference type="SMART" id="SM00355">
    <property type="entry name" value="ZnF_C2H2"/>
    <property type="match status" value="4"/>
</dbReference>
<keyword evidence="9" id="KW-0539">Nucleus</keyword>
<feature type="domain" description="C2H2-type" evidence="12">
    <location>
        <begin position="404"/>
        <end position="431"/>
    </location>
</feature>
<dbReference type="Gene3D" id="1.10.4020.10">
    <property type="entry name" value="DNA breaking-rejoining enzymes"/>
    <property type="match status" value="1"/>
</dbReference>
<dbReference type="InterPro" id="IPR003309">
    <property type="entry name" value="SCAN_dom"/>
</dbReference>
<dbReference type="AlphaFoldDB" id="A0AAD7WP15"/>
<dbReference type="Pfam" id="PF00096">
    <property type="entry name" value="zf-C2H2"/>
    <property type="match status" value="2"/>
</dbReference>
<dbReference type="PROSITE" id="PS50157">
    <property type="entry name" value="ZINC_FINGER_C2H2_2"/>
    <property type="match status" value="4"/>
</dbReference>
<dbReference type="GO" id="GO:0000977">
    <property type="term" value="F:RNA polymerase II transcription regulatory region sequence-specific DNA binding"/>
    <property type="evidence" value="ECO:0007669"/>
    <property type="project" value="TreeGrafter"/>
</dbReference>
<proteinExistence type="predicted"/>
<evidence type="ECO:0000256" key="11">
    <source>
        <dbReference type="SAM" id="MobiDB-lite"/>
    </source>
</evidence>
<keyword evidence="5" id="KW-0862">Zinc</keyword>
<dbReference type="InterPro" id="IPR013087">
    <property type="entry name" value="Znf_C2H2_type"/>
</dbReference>
<keyword evidence="4 10" id="KW-0863">Zinc-finger</keyword>
<evidence type="ECO:0000256" key="1">
    <source>
        <dbReference type="ARBA" id="ARBA00004123"/>
    </source>
</evidence>
<accession>A0AAD7WP15</accession>
<evidence type="ECO:0000259" key="12">
    <source>
        <dbReference type="PROSITE" id="PS50157"/>
    </source>
</evidence>
<dbReference type="Proteomes" id="UP001221898">
    <property type="component" value="Unassembled WGS sequence"/>
</dbReference>
<evidence type="ECO:0000313" key="15">
    <source>
        <dbReference type="Proteomes" id="UP001221898"/>
    </source>
</evidence>
<evidence type="ECO:0000313" key="14">
    <source>
        <dbReference type="EMBL" id="KAJ8403753.1"/>
    </source>
</evidence>
<name>A0AAD7WP15_9TELE</name>
<dbReference type="Pfam" id="PF02023">
    <property type="entry name" value="SCAN"/>
    <property type="match status" value="1"/>
</dbReference>
<dbReference type="PROSITE" id="PS00028">
    <property type="entry name" value="ZINC_FINGER_C2H2_1"/>
    <property type="match status" value="3"/>
</dbReference>
<dbReference type="PROSITE" id="PS50804">
    <property type="entry name" value="SCAN_BOX"/>
    <property type="match status" value="1"/>
</dbReference>
<gene>
    <name evidence="14" type="ORF">AAFF_G00346210</name>
</gene>
<dbReference type="Gene3D" id="3.30.160.60">
    <property type="entry name" value="Classic Zinc Finger"/>
    <property type="match status" value="4"/>
</dbReference>
<evidence type="ECO:0000256" key="9">
    <source>
        <dbReference type="ARBA" id="ARBA00023242"/>
    </source>
</evidence>
<feature type="domain" description="C2H2-type" evidence="12">
    <location>
        <begin position="432"/>
        <end position="459"/>
    </location>
</feature>
<protein>
    <submittedName>
        <fullName evidence="14">Uncharacterized protein</fullName>
    </submittedName>
</protein>
<dbReference type="InterPro" id="IPR038269">
    <property type="entry name" value="SCAN_sf"/>
</dbReference>
<dbReference type="PANTHER" id="PTHR24381:SF393">
    <property type="entry name" value="CHROMATIN-LINKED ADAPTOR FOR MSL PROTEINS, ISOFORM B"/>
    <property type="match status" value="1"/>
</dbReference>
<dbReference type="SUPFAM" id="SSF47353">
    <property type="entry name" value="Retrovirus capsid dimerization domain-like"/>
    <property type="match status" value="1"/>
</dbReference>
<keyword evidence="6" id="KW-0805">Transcription regulation</keyword>
<evidence type="ECO:0000256" key="8">
    <source>
        <dbReference type="ARBA" id="ARBA00023163"/>
    </source>
</evidence>
<keyword evidence="8" id="KW-0804">Transcription</keyword>
<dbReference type="FunFam" id="3.30.160.60:FF:000322">
    <property type="entry name" value="GDNF-inducible zinc finger protein 1"/>
    <property type="match status" value="1"/>
</dbReference>
<dbReference type="SMART" id="SM00431">
    <property type="entry name" value="SCAN"/>
    <property type="match status" value="1"/>
</dbReference>
<evidence type="ECO:0000259" key="13">
    <source>
        <dbReference type="PROSITE" id="PS50804"/>
    </source>
</evidence>
<dbReference type="GO" id="GO:0000981">
    <property type="term" value="F:DNA-binding transcription factor activity, RNA polymerase II-specific"/>
    <property type="evidence" value="ECO:0007669"/>
    <property type="project" value="TreeGrafter"/>
</dbReference>
<comment type="caution">
    <text evidence="14">The sequence shown here is derived from an EMBL/GenBank/DDBJ whole genome shotgun (WGS) entry which is preliminary data.</text>
</comment>
<feature type="domain" description="SCAN box" evidence="13">
    <location>
        <begin position="143"/>
        <end position="209"/>
    </location>
</feature>
<evidence type="ECO:0000256" key="7">
    <source>
        <dbReference type="ARBA" id="ARBA00023125"/>
    </source>
</evidence>
<keyword evidence="7" id="KW-0238">DNA-binding</keyword>
<keyword evidence="3" id="KW-0677">Repeat</keyword>
<dbReference type="GO" id="GO:0008270">
    <property type="term" value="F:zinc ion binding"/>
    <property type="evidence" value="ECO:0007669"/>
    <property type="project" value="UniProtKB-KW"/>
</dbReference>
<evidence type="ECO:0000256" key="3">
    <source>
        <dbReference type="ARBA" id="ARBA00022737"/>
    </source>
</evidence>
<evidence type="ECO:0000256" key="10">
    <source>
        <dbReference type="PROSITE-ProRule" id="PRU00042"/>
    </source>
</evidence>
<evidence type="ECO:0000256" key="5">
    <source>
        <dbReference type="ARBA" id="ARBA00022833"/>
    </source>
</evidence>
<reference evidence="14" key="1">
    <citation type="journal article" date="2023" name="Science">
        <title>Genome structures resolve the early diversification of teleost fishes.</title>
        <authorList>
            <person name="Parey E."/>
            <person name="Louis A."/>
            <person name="Montfort J."/>
            <person name="Bouchez O."/>
            <person name="Roques C."/>
            <person name="Iampietro C."/>
            <person name="Lluch J."/>
            <person name="Castinel A."/>
            <person name="Donnadieu C."/>
            <person name="Desvignes T."/>
            <person name="Floi Bucao C."/>
            <person name="Jouanno E."/>
            <person name="Wen M."/>
            <person name="Mejri S."/>
            <person name="Dirks R."/>
            <person name="Jansen H."/>
            <person name="Henkel C."/>
            <person name="Chen W.J."/>
            <person name="Zahm M."/>
            <person name="Cabau C."/>
            <person name="Klopp C."/>
            <person name="Thompson A.W."/>
            <person name="Robinson-Rechavi M."/>
            <person name="Braasch I."/>
            <person name="Lecointre G."/>
            <person name="Bobe J."/>
            <person name="Postlethwait J.H."/>
            <person name="Berthelot C."/>
            <person name="Roest Crollius H."/>
            <person name="Guiguen Y."/>
        </authorList>
    </citation>
    <scope>NUCLEOTIDE SEQUENCE</scope>
    <source>
        <strain evidence="14">NC1722</strain>
    </source>
</reference>
<evidence type="ECO:0000256" key="6">
    <source>
        <dbReference type="ARBA" id="ARBA00023015"/>
    </source>
</evidence>
<dbReference type="EMBL" id="JAINUG010000056">
    <property type="protein sequence ID" value="KAJ8403753.1"/>
    <property type="molecule type" value="Genomic_DNA"/>
</dbReference>
<dbReference type="GO" id="GO:0005634">
    <property type="term" value="C:nucleus"/>
    <property type="evidence" value="ECO:0007669"/>
    <property type="project" value="UniProtKB-SubCell"/>
</dbReference>
<keyword evidence="15" id="KW-1185">Reference proteome</keyword>
<feature type="domain" description="C2H2-type" evidence="12">
    <location>
        <begin position="460"/>
        <end position="483"/>
    </location>
</feature>
<evidence type="ECO:0000256" key="2">
    <source>
        <dbReference type="ARBA" id="ARBA00022723"/>
    </source>
</evidence>
<organism evidence="14 15">
    <name type="scientific">Aldrovandia affinis</name>
    <dbReference type="NCBI Taxonomy" id="143900"/>
    <lineage>
        <taxon>Eukaryota</taxon>
        <taxon>Metazoa</taxon>
        <taxon>Chordata</taxon>
        <taxon>Craniata</taxon>
        <taxon>Vertebrata</taxon>
        <taxon>Euteleostomi</taxon>
        <taxon>Actinopterygii</taxon>
        <taxon>Neopterygii</taxon>
        <taxon>Teleostei</taxon>
        <taxon>Notacanthiformes</taxon>
        <taxon>Halosauridae</taxon>
        <taxon>Aldrovandia</taxon>
    </lineage>
</organism>
<evidence type="ECO:0000256" key="4">
    <source>
        <dbReference type="ARBA" id="ARBA00022771"/>
    </source>
</evidence>
<keyword evidence="2" id="KW-0479">Metal-binding</keyword>
<comment type="subcellular location">
    <subcellularLocation>
        <location evidence="1">Nucleus</location>
    </subcellularLocation>
</comment>
<feature type="domain" description="C2H2-type" evidence="12">
    <location>
        <begin position="376"/>
        <end position="403"/>
    </location>
</feature>
<dbReference type="InterPro" id="IPR036236">
    <property type="entry name" value="Znf_C2H2_sf"/>
</dbReference>